<dbReference type="InterPro" id="IPR032710">
    <property type="entry name" value="NTF2-like_dom_sf"/>
</dbReference>
<organism evidence="2 3">
    <name type="scientific">Mucilaginibacter aquatilis</name>
    <dbReference type="NCBI Taxonomy" id="1517760"/>
    <lineage>
        <taxon>Bacteria</taxon>
        <taxon>Pseudomonadati</taxon>
        <taxon>Bacteroidota</taxon>
        <taxon>Sphingobacteriia</taxon>
        <taxon>Sphingobacteriales</taxon>
        <taxon>Sphingobacteriaceae</taxon>
        <taxon>Mucilaginibacter</taxon>
    </lineage>
</organism>
<dbReference type="Gene3D" id="3.10.450.50">
    <property type="match status" value="1"/>
</dbReference>
<dbReference type="AlphaFoldDB" id="A0A6I4I5V1"/>
<proteinExistence type="predicted"/>
<evidence type="ECO:0000313" key="3">
    <source>
        <dbReference type="Proteomes" id="UP000434850"/>
    </source>
</evidence>
<dbReference type="InterPro" id="IPR039437">
    <property type="entry name" value="FrzH/put_lumazine-bd"/>
</dbReference>
<dbReference type="EMBL" id="WQLA01000001">
    <property type="protein sequence ID" value="MVN90237.1"/>
    <property type="molecule type" value="Genomic_DNA"/>
</dbReference>
<dbReference type="SUPFAM" id="SSF54427">
    <property type="entry name" value="NTF2-like"/>
    <property type="match status" value="1"/>
</dbReference>
<name>A0A6I4I5V1_9SPHI</name>
<dbReference type="Proteomes" id="UP000434850">
    <property type="component" value="Unassembled WGS sequence"/>
</dbReference>
<gene>
    <name evidence="2" type="ORF">GO816_03780</name>
</gene>
<accession>A0A6I4I5V1</accession>
<feature type="chain" id="PRO_5026205871" description="Lumazine-binding protein" evidence="1">
    <location>
        <begin position="23"/>
        <end position="142"/>
    </location>
</feature>
<protein>
    <recommendedName>
        <fullName evidence="4">Lumazine-binding protein</fullName>
    </recommendedName>
</protein>
<dbReference type="Pfam" id="PF12893">
    <property type="entry name" value="Lumazine_bd_2"/>
    <property type="match status" value="1"/>
</dbReference>
<keyword evidence="1" id="KW-0732">Signal</keyword>
<sequence>MKTLKSLVLGLALVIVANIAKADEPVPAVKLTKNYAVEAYVNSATLGQNTELASVIEDNAKFNILRGKAVMSFTKADLIKHADENKDVRQDCATTVSEVESNDDMSIVKVDMKYSNFTRTNYVTIANTGDGWKITNVYSVFK</sequence>
<comment type="caution">
    <text evidence="2">The sequence shown here is derived from an EMBL/GenBank/DDBJ whole genome shotgun (WGS) entry which is preliminary data.</text>
</comment>
<dbReference type="RefSeq" id="WP_157540001.1">
    <property type="nucleotide sequence ID" value="NZ_WQLA01000001.1"/>
</dbReference>
<dbReference type="OrthoDB" id="764454at2"/>
<evidence type="ECO:0008006" key="4">
    <source>
        <dbReference type="Google" id="ProtNLM"/>
    </source>
</evidence>
<keyword evidence="3" id="KW-1185">Reference proteome</keyword>
<evidence type="ECO:0000256" key="1">
    <source>
        <dbReference type="SAM" id="SignalP"/>
    </source>
</evidence>
<reference evidence="2 3" key="1">
    <citation type="submission" date="2019-12" db="EMBL/GenBank/DDBJ databases">
        <title>Mucilaginibacter sp. HME9299 genome sequencing and assembly.</title>
        <authorList>
            <person name="Kang H."/>
            <person name="Kim H."/>
            <person name="Joh K."/>
        </authorList>
    </citation>
    <scope>NUCLEOTIDE SEQUENCE [LARGE SCALE GENOMIC DNA]</scope>
    <source>
        <strain evidence="2 3">HME9299</strain>
    </source>
</reference>
<evidence type="ECO:0000313" key="2">
    <source>
        <dbReference type="EMBL" id="MVN90237.1"/>
    </source>
</evidence>
<feature type="signal peptide" evidence="1">
    <location>
        <begin position="1"/>
        <end position="22"/>
    </location>
</feature>